<evidence type="ECO:0000313" key="2">
    <source>
        <dbReference type="Proteomes" id="UP000735302"/>
    </source>
</evidence>
<accession>A0AAV4CX88</accession>
<dbReference type="AlphaFoldDB" id="A0AAV4CX88"/>
<keyword evidence="2" id="KW-1185">Reference proteome</keyword>
<name>A0AAV4CX88_9GAST</name>
<reference evidence="1 2" key="1">
    <citation type="journal article" date="2021" name="Elife">
        <title>Chloroplast acquisition without the gene transfer in kleptoplastic sea slugs, Plakobranchus ocellatus.</title>
        <authorList>
            <person name="Maeda T."/>
            <person name="Takahashi S."/>
            <person name="Yoshida T."/>
            <person name="Shimamura S."/>
            <person name="Takaki Y."/>
            <person name="Nagai Y."/>
            <person name="Toyoda A."/>
            <person name="Suzuki Y."/>
            <person name="Arimoto A."/>
            <person name="Ishii H."/>
            <person name="Satoh N."/>
            <person name="Nishiyama T."/>
            <person name="Hasebe M."/>
            <person name="Maruyama T."/>
            <person name="Minagawa J."/>
            <person name="Obokata J."/>
            <person name="Shigenobu S."/>
        </authorList>
    </citation>
    <scope>NUCLEOTIDE SEQUENCE [LARGE SCALE GENOMIC DNA]</scope>
</reference>
<evidence type="ECO:0000313" key="1">
    <source>
        <dbReference type="EMBL" id="GFO36505.1"/>
    </source>
</evidence>
<dbReference type="EMBL" id="BLXT01007071">
    <property type="protein sequence ID" value="GFO36505.1"/>
    <property type="molecule type" value="Genomic_DNA"/>
</dbReference>
<proteinExistence type="predicted"/>
<gene>
    <name evidence="1" type="ORF">PoB_006301000</name>
</gene>
<comment type="caution">
    <text evidence="1">The sequence shown here is derived from an EMBL/GenBank/DDBJ whole genome shotgun (WGS) entry which is preliminary data.</text>
</comment>
<organism evidence="1 2">
    <name type="scientific">Plakobranchus ocellatus</name>
    <dbReference type="NCBI Taxonomy" id="259542"/>
    <lineage>
        <taxon>Eukaryota</taxon>
        <taxon>Metazoa</taxon>
        <taxon>Spiralia</taxon>
        <taxon>Lophotrochozoa</taxon>
        <taxon>Mollusca</taxon>
        <taxon>Gastropoda</taxon>
        <taxon>Heterobranchia</taxon>
        <taxon>Euthyneura</taxon>
        <taxon>Panpulmonata</taxon>
        <taxon>Sacoglossa</taxon>
        <taxon>Placobranchoidea</taxon>
        <taxon>Plakobranchidae</taxon>
        <taxon>Plakobranchus</taxon>
    </lineage>
</organism>
<sequence length="88" mass="9837">MVHTLAKGVVLYLHGMREGDKSIDVLIKTVHVWPSIVFPFLKVDTDFLAFDLPVLSLVPLIAFQHKEFASTWGVILPLNLRNVGPRTG</sequence>
<dbReference type="Proteomes" id="UP000735302">
    <property type="component" value="Unassembled WGS sequence"/>
</dbReference>
<protein>
    <submittedName>
        <fullName evidence="1">Uncharacterized protein</fullName>
    </submittedName>
</protein>